<protein>
    <recommendedName>
        <fullName evidence="1">YagK/YfjJ C-terminal domain-containing protein</fullName>
    </recommendedName>
</protein>
<proteinExistence type="predicted"/>
<dbReference type="Proteomes" id="UP001157186">
    <property type="component" value="Unassembled WGS sequence"/>
</dbReference>
<name>A0ABQ6GRA6_9GAMM</name>
<dbReference type="RefSeq" id="WP_284243618.1">
    <property type="nucleotide sequence ID" value="NZ_BSST01000001.1"/>
</dbReference>
<evidence type="ECO:0000313" key="3">
    <source>
        <dbReference type="Proteomes" id="UP001157186"/>
    </source>
</evidence>
<keyword evidence="3" id="KW-1185">Reference proteome</keyword>
<dbReference type="EMBL" id="BSST01000001">
    <property type="protein sequence ID" value="GLX77724.1"/>
    <property type="molecule type" value="Genomic_DNA"/>
</dbReference>
<dbReference type="InterPro" id="IPR057271">
    <property type="entry name" value="YagK_YfjJ_C"/>
</dbReference>
<comment type="caution">
    <text evidence="2">The sequence shown here is derived from an EMBL/GenBank/DDBJ whole genome shotgun (WGS) entry which is preliminary data.</text>
</comment>
<gene>
    <name evidence="2" type="ORF">tinsulaeT_10640</name>
</gene>
<sequence>MKYITRDKAITINGKTWWVNSKGSGLLTHTIKSMIGQVDAMLSYHSKIHLIRFDLRVYGYTENNDIITKFNKRFHRWLERKYKLSRIGFCWCREQENQKHQHYHYVLMVDGHKVRHPHEILPKIKEIWELGLQGSEFTPKNCYYNLKRDDYDSIQKAIWRISYLAKARGKGYKPTQTKNYGTSRVIFNLKTS</sequence>
<reference evidence="2 3" key="1">
    <citation type="submission" date="2023-03" db="EMBL/GenBank/DDBJ databases">
        <title>Draft genome sequence of Thalassotalea insulae KCTC 62186T.</title>
        <authorList>
            <person name="Sawabe T."/>
        </authorList>
    </citation>
    <scope>NUCLEOTIDE SEQUENCE [LARGE SCALE GENOMIC DNA]</scope>
    <source>
        <strain evidence="2 3">KCTC 62186</strain>
    </source>
</reference>
<evidence type="ECO:0000259" key="1">
    <source>
        <dbReference type="Pfam" id="PF11726"/>
    </source>
</evidence>
<evidence type="ECO:0000313" key="2">
    <source>
        <dbReference type="EMBL" id="GLX77724.1"/>
    </source>
</evidence>
<organism evidence="2 3">
    <name type="scientific">Thalassotalea insulae</name>
    <dbReference type="NCBI Taxonomy" id="2056778"/>
    <lineage>
        <taxon>Bacteria</taxon>
        <taxon>Pseudomonadati</taxon>
        <taxon>Pseudomonadota</taxon>
        <taxon>Gammaproteobacteria</taxon>
        <taxon>Alteromonadales</taxon>
        <taxon>Colwelliaceae</taxon>
        <taxon>Thalassotalea</taxon>
    </lineage>
</organism>
<feature type="domain" description="YagK/YfjJ C-terminal" evidence="1">
    <location>
        <begin position="43"/>
        <end position="183"/>
    </location>
</feature>
<accession>A0ABQ6GRA6</accession>
<dbReference type="Pfam" id="PF11726">
    <property type="entry name" value="YagK_YfjJ_C"/>
    <property type="match status" value="1"/>
</dbReference>